<dbReference type="InterPro" id="IPR014756">
    <property type="entry name" value="Ig_E-set"/>
</dbReference>
<dbReference type="EMBL" id="JAAHBZ010000011">
    <property type="protein sequence ID" value="NES30524.1"/>
    <property type="molecule type" value="Genomic_DNA"/>
</dbReference>
<dbReference type="Pfam" id="PF13205">
    <property type="entry name" value="Big_5"/>
    <property type="match status" value="1"/>
</dbReference>
<comment type="caution">
    <text evidence="6">The sequence shown here is derived from an EMBL/GenBank/DDBJ whole genome shotgun (WGS) entry which is preliminary data.</text>
</comment>
<dbReference type="RefSeq" id="WP_154225913.1">
    <property type="nucleotide sequence ID" value="NZ_CP045309.1"/>
</dbReference>
<dbReference type="InterPro" id="IPR025141">
    <property type="entry name" value="DUF4082"/>
</dbReference>
<evidence type="ECO:0000313" key="7">
    <source>
        <dbReference type="Proteomes" id="UP000477779"/>
    </source>
</evidence>
<dbReference type="InterPro" id="IPR014755">
    <property type="entry name" value="Cu-Rt/internalin_Ig-like"/>
</dbReference>
<dbReference type="InterPro" id="IPR046540">
    <property type="entry name" value="DMFA2_C"/>
</dbReference>
<dbReference type="InterPro" id="IPR036278">
    <property type="entry name" value="Sialidase_sf"/>
</dbReference>
<feature type="compositionally biased region" description="Polar residues" evidence="2">
    <location>
        <begin position="1069"/>
        <end position="1084"/>
    </location>
</feature>
<evidence type="ECO:0000256" key="1">
    <source>
        <dbReference type="ARBA" id="ARBA00022729"/>
    </source>
</evidence>
<accession>A0AAJ2ZKI4</accession>
<feature type="compositionally biased region" description="Pro residues" evidence="2">
    <location>
        <begin position="1035"/>
        <end position="1063"/>
    </location>
</feature>
<dbReference type="Pfam" id="PF13313">
    <property type="entry name" value="DUF4082"/>
    <property type="match status" value="3"/>
</dbReference>
<dbReference type="SUPFAM" id="SSF50939">
    <property type="entry name" value="Sialidases"/>
    <property type="match status" value="1"/>
</dbReference>
<dbReference type="Pfam" id="PF17957">
    <property type="entry name" value="Big_7"/>
    <property type="match status" value="1"/>
</dbReference>
<feature type="domain" description="N,N-dimethylformamidase beta subunit-like C-terminal" evidence="5">
    <location>
        <begin position="75"/>
        <end position="470"/>
    </location>
</feature>
<sequence length="1221" mass="128355">MASGITAGSATAATDPCAPLVNPVVCENSKTGSPPAEWDIFEAGDDSIQGFATDISVNRGQTINFKIKTTASAYTIDIYRLGWYNGNGARKITSVTPSAQLPQSQPACVTDPATEIYDCGVWAVSASWTVPSTTVSGVFIAKLRRPDNGDTSHITFIVRDDSSTSALFFQTSDATWHAYNMYGGSNFYHGGNNGRAFKISYNRPFGTRGNNPEDFLFSNEYPMLRFLERNGYDVSYTTNVDSDRRGGLIKNHQVFLSVGHDEYWSGQQRANVEAARDAGVNLAFFSGNESYWRTRWETSKDGAATAYRTLVCYKETWNNAKIDPAAEWTGTWRDPRFSPPSNGGRPENALTGTAYMSNSTDLAVQVPAEQGRYRLWRDTGLASLAAGQTATLAPHTVGYESNEDLDNGFRPAGLIRLSTTVGPTPEYLRDYGNTVTPGTTTHHLTLYRADSGALVFSAGTIQWAWGLDEQHDGPVEPADPRMQQATLNLLADMGARPATTMSGLVTPTASTDSIAPTTTITSPAAGASVANGSQVTVRGTATDTGGGRVAGVEVSTDGGTSWHPATGTTSWSYPFYSNGAGTQAVLVRAIDDSVNIGQPATLSLNLTGPSTIFGARVPPTSTVADGGGYELGVKFKPQTDGFITGIRFYKGTTNTGTHVGSLWSSGGTRLARATFTGETGSGWQQVTFATPVAVTAFTTYVASYYAPNGHYAAEQSFFTAADFVSAPLTAPRSLGAGGNGVYREGAGFPSTSYKDTNYYVDVLFTSSNAAGPVVVSALPLPDSTDVPVTARPSVVFSKAVDPATIQFTLTADGGGAVAGSTSYDSATKTATFTPAAALASEQVYRASVQAGDTQGQAMESPRTWSFTTALDPSIAKLFGTDAVPGETSVNDTRSVELGVKFVASTSGSVVGVRFYQGPGNTGPHTGSLWSATGTLLARVTFPDSAGVGWQTARFATPVTVTAGTTYVVSYFAPEGHYAADGNFFVAPYTNGPLTAPAGSNGVYQYAATTGFPTESYNSSNYWVEPLFVSDGGGPTPGPTGSPSPTPSASPTPSPTGTSPPPWPTDGSVTIFTPTDNPASPNWSDRSAVEVGVRFRSDVNGVVTGVRFYKGPANTGVHTGSLWTTGGQLLASGTFQNESGSGWQTLTFAQPVGVTAGTTYVASYHTAVGYYAVTVGAFNNPLDRPPLHASANGGVYRYGAGSAYPSEGTPHNYWVDVMFRTP</sequence>
<proteinExistence type="predicted"/>
<dbReference type="InterPro" id="IPR032812">
    <property type="entry name" value="SbsA_Ig"/>
</dbReference>
<evidence type="ECO:0000259" key="3">
    <source>
        <dbReference type="Pfam" id="PF13205"/>
    </source>
</evidence>
<dbReference type="Gene3D" id="2.60.40.1220">
    <property type="match status" value="1"/>
</dbReference>
<feature type="domain" description="DUF4082" evidence="4">
    <location>
        <begin position="1075"/>
        <end position="1214"/>
    </location>
</feature>
<feature type="region of interest" description="Disordered" evidence="2">
    <location>
        <begin position="539"/>
        <end position="563"/>
    </location>
</feature>
<feature type="domain" description="DUF4082" evidence="4">
    <location>
        <begin position="882"/>
        <end position="1023"/>
    </location>
</feature>
<evidence type="ECO:0000256" key="2">
    <source>
        <dbReference type="SAM" id="MobiDB-lite"/>
    </source>
</evidence>
<gene>
    <name evidence="6" type="ORF">G3561_23585</name>
</gene>
<keyword evidence="1" id="KW-0732">Signal</keyword>
<dbReference type="SUPFAM" id="SSF81296">
    <property type="entry name" value="E set domains"/>
    <property type="match status" value="1"/>
</dbReference>
<protein>
    <submittedName>
        <fullName evidence="6">DUF4082 domain-containing protein</fullName>
    </submittedName>
</protein>
<dbReference type="Proteomes" id="UP000477779">
    <property type="component" value="Unassembled WGS sequence"/>
</dbReference>
<evidence type="ECO:0000259" key="5">
    <source>
        <dbReference type="Pfam" id="PF20254"/>
    </source>
</evidence>
<dbReference type="AlphaFoldDB" id="A0AAJ2ZKI4"/>
<dbReference type="Gene3D" id="2.60.40.650">
    <property type="match status" value="1"/>
</dbReference>
<feature type="region of interest" description="Disordered" evidence="2">
    <location>
        <begin position="1027"/>
        <end position="1084"/>
    </location>
</feature>
<feature type="domain" description="DUF4082" evidence="4">
    <location>
        <begin position="616"/>
        <end position="760"/>
    </location>
</feature>
<evidence type="ECO:0000313" key="6">
    <source>
        <dbReference type="EMBL" id="NES30524.1"/>
    </source>
</evidence>
<feature type="domain" description="SbsA Ig-like" evidence="3">
    <location>
        <begin position="771"/>
        <end position="868"/>
    </location>
</feature>
<dbReference type="Pfam" id="PF20254">
    <property type="entry name" value="DMFA2_C"/>
    <property type="match status" value="1"/>
</dbReference>
<evidence type="ECO:0000259" key="4">
    <source>
        <dbReference type="Pfam" id="PF13313"/>
    </source>
</evidence>
<organism evidence="6 7">
    <name type="scientific">Micromonospora terminaliae</name>
    <dbReference type="NCBI Taxonomy" id="1914461"/>
    <lineage>
        <taxon>Bacteria</taxon>
        <taxon>Bacillati</taxon>
        <taxon>Actinomycetota</taxon>
        <taxon>Actinomycetes</taxon>
        <taxon>Micromonosporales</taxon>
        <taxon>Micromonosporaceae</taxon>
        <taxon>Micromonospora</taxon>
    </lineage>
</organism>
<name>A0AAJ2ZKI4_9ACTN</name>
<reference evidence="6 7" key="1">
    <citation type="submission" date="2020-02" db="EMBL/GenBank/DDBJ databases">
        <title>WGS of Micromonospora spp. isolated from hot spring.</title>
        <authorList>
            <person name="Thawai C."/>
        </authorList>
    </citation>
    <scope>NUCLEOTIDE SEQUENCE [LARGE SCALE GENOMIC DNA]</scope>
    <source>
        <strain evidence="6 7">TMS7</strain>
    </source>
</reference>